<evidence type="ECO:0000256" key="1">
    <source>
        <dbReference type="ARBA" id="ARBA00004496"/>
    </source>
</evidence>
<dbReference type="SUPFAM" id="SSF53335">
    <property type="entry name" value="S-adenosyl-L-methionine-dependent methyltransferases"/>
    <property type="match status" value="1"/>
</dbReference>
<dbReference type="PANTHER" id="PTHR22807">
    <property type="entry name" value="NOP2 YEAST -RELATED NOL1/NOP2/FMU SUN DOMAIN-CONTAINING"/>
    <property type="match status" value="1"/>
</dbReference>
<comment type="subcellular location">
    <subcellularLocation>
        <location evidence="1">Cytoplasm</location>
    </subcellularLocation>
</comment>
<sequence length="554" mass="61369">MALPAYLCSGISLTSYPHELFRLSSNSLHTRTSQRLLCTTSLIDTERGNSSKPAKYRLRPKKSKPKSVDKPKELKAKVVDKSKKLFSNVSPHRAASAVRLLRIEEQGAYADLLNANSNEIKYIHGTLGFRIKPLDARDSRLVTDIVSGVLRWKRYLDYLIFSLYRGTKGANDIEPLLQQILRIGAYEIVKLGMPPYAVVNENVTLAKAALRIGAGNMVNGILRKIASCKENDTLPLPAVEGDSRSKARALGVIYSHPVWMVRRWISYLGQEATINLMEWNNNPPCFGLRANNNKGISRDDLVVLLNKLEVPYKLSPYLEEFVHVTTGLQNVIQAGLIKEGTCAVQDESAGLVVSVVDPQPGETIIDCCAAPGGKTLFMASHLQGQGKVIAIDINRGRLRMVEEGAIIQALDSVVTTCHNDLCDFVVGSSIQADKVLLDAPCSGLGVLRKKPDLRWKRSLEDLEQLMSLQDKLLDAASLLVKPGGILVYSTCSIDPGENKERVDSFLTRHPEFIVESVEKFVPDEFVSEEGFYFSHTSNHFLDGAFAARLYRMTN</sequence>
<dbReference type="InterPro" id="IPR035926">
    <property type="entry name" value="NusB-like_sf"/>
</dbReference>
<dbReference type="PRINTS" id="PR02008">
    <property type="entry name" value="RCMTFAMILY"/>
</dbReference>
<dbReference type="Gene3D" id="3.30.70.1170">
    <property type="entry name" value="Sun protein, domain 3"/>
    <property type="match status" value="1"/>
</dbReference>
<evidence type="ECO:0000256" key="5">
    <source>
        <dbReference type="ARBA" id="ARBA00022679"/>
    </source>
</evidence>
<keyword evidence="3" id="KW-0698">rRNA processing</keyword>
<dbReference type="InterPro" id="IPR023267">
    <property type="entry name" value="RCMT"/>
</dbReference>
<dbReference type="GO" id="GO:0001510">
    <property type="term" value="P:RNA methylation"/>
    <property type="evidence" value="ECO:0007669"/>
    <property type="project" value="InterPro"/>
</dbReference>
<dbReference type="Pfam" id="PF01029">
    <property type="entry name" value="NusB"/>
    <property type="match status" value="1"/>
</dbReference>
<proteinExistence type="evidence at transcript level"/>
<keyword evidence="2" id="KW-0963">Cytoplasm</keyword>
<dbReference type="FunFam" id="3.30.70.1170:FF:000003">
    <property type="entry name" value="16S rRNA (Cytosine(967)-C(5))-methyltransferase RsmB"/>
    <property type="match status" value="1"/>
</dbReference>
<evidence type="ECO:0000256" key="4">
    <source>
        <dbReference type="ARBA" id="ARBA00022603"/>
    </source>
</evidence>
<dbReference type="CDD" id="cd02440">
    <property type="entry name" value="AdoMet_MTases"/>
    <property type="match status" value="1"/>
</dbReference>
<dbReference type="Pfam" id="PF01189">
    <property type="entry name" value="Methyltr_RsmB-F"/>
    <property type="match status" value="1"/>
</dbReference>
<organism evidence="11">
    <name type="scientific">Cupressus gigantea</name>
    <dbReference type="NCBI Taxonomy" id="329084"/>
    <lineage>
        <taxon>Eukaryota</taxon>
        <taxon>Viridiplantae</taxon>
        <taxon>Streptophyta</taxon>
        <taxon>Embryophyta</taxon>
        <taxon>Tracheophyta</taxon>
        <taxon>Spermatophyta</taxon>
        <taxon>Pinopsida</taxon>
        <taxon>Pinidae</taxon>
        <taxon>Conifers II</taxon>
        <taxon>Cupressales</taxon>
        <taxon>Cupressaceae</taxon>
        <taxon>Cupressus</taxon>
    </lineage>
</organism>
<dbReference type="EMBL" id="KY296244">
    <property type="protein sequence ID" value="ATB19796.1"/>
    <property type="molecule type" value="mRNA"/>
</dbReference>
<evidence type="ECO:0000256" key="7">
    <source>
        <dbReference type="ARBA" id="ARBA00022884"/>
    </source>
</evidence>
<dbReference type="InterPro" id="IPR006027">
    <property type="entry name" value="NusB_RsmB_TIM44"/>
</dbReference>
<name>A0A3Q8BKN8_9CONI</name>
<evidence type="ECO:0000256" key="3">
    <source>
        <dbReference type="ARBA" id="ARBA00022552"/>
    </source>
</evidence>
<keyword evidence="5 8" id="KW-0808">Transferase</keyword>
<dbReference type="GO" id="GO:0008173">
    <property type="term" value="F:RNA methyltransferase activity"/>
    <property type="evidence" value="ECO:0007669"/>
    <property type="project" value="InterPro"/>
</dbReference>
<comment type="similarity">
    <text evidence="8">Belongs to the class I-like SAM-binding methyltransferase superfamily. RsmB/NOP family.</text>
</comment>
<dbReference type="InterPro" id="IPR049560">
    <property type="entry name" value="MeTrfase_RsmB-F_NOP2_cat"/>
</dbReference>
<feature type="region of interest" description="Disordered" evidence="9">
    <location>
        <begin position="46"/>
        <end position="72"/>
    </location>
</feature>
<dbReference type="GO" id="GO:0003723">
    <property type="term" value="F:RNA binding"/>
    <property type="evidence" value="ECO:0007669"/>
    <property type="project" value="UniProtKB-UniRule"/>
</dbReference>
<dbReference type="GO" id="GO:0006355">
    <property type="term" value="P:regulation of DNA-templated transcription"/>
    <property type="evidence" value="ECO:0007669"/>
    <property type="project" value="InterPro"/>
</dbReference>
<evidence type="ECO:0000259" key="10">
    <source>
        <dbReference type="PROSITE" id="PS51686"/>
    </source>
</evidence>
<reference evidence="11" key="1">
    <citation type="submission" date="2016-12" db="EMBL/GenBank/DDBJ databases">
        <title>Cupressaceae transcriptome phylogeny.</title>
        <authorList>
            <person name="Mao K."/>
            <person name="Ruhsam M."/>
        </authorList>
    </citation>
    <scope>NUCLEOTIDE SEQUENCE</scope>
</reference>
<dbReference type="InterPro" id="IPR001678">
    <property type="entry name" value="MeTrfase_RsmB-F_NOP2_dom"/>
</dbReference>
<dbReference type="PROSITE" id="PS51686">
    <property type="entry name" value="SAM_MT_RSMB_NOP"/>
    <property type="match status" value="1"/>
</dbReference>
<evidence type="ECO:0000313" key="11">
    <source>
        <dbReference type="EMBL" id="ATB19796.1"/>
    </source>
</evidence>
<evidence type="ECO:0000256" key="2">
    <source>
        <dbReference type="ARBA" id="ARBA00022490"/>
    </source>
</evidence>
<dbReference type="FunFam" id="3.40.50.150:FF:000022">
    <property type="entry name" value="Ribosomal RNA small subunit methyltransferase B"/>
    <property type="match status" value="1"/>
</dbReference>
<evidence type="ECO:0000256" key="8">
    <source>
        <dbReference type="PROSITE-ProRule" id="PRU01023"/>
    </source>
</evidence>
<feature type="binding site" evidence="8">
    <location>
        <position position="438"/>
    </location>
    <ligand>
        <name>S-adenosyl-L-methionine</name>
        <dbReference type="ChEBI" id="CHEBI:59789"/>
    </ligand>
</feature>
<dbReference type="Gene3D" id="1.10.940.10">
    <property type="entry name" value="NusB-like"/>
    <property type="match status" value="1"/>
</dbReference>
<dbReference type="Gene3D" id="3.40.50.150">
    <property type="entry name" value="Vaccinia Virus protein VP39"/>
    <property type="match status" value="1"/>
</dbReference>
<evidence type="ECO:0000256" key="9">
    <source>
        <dbReference type="SAM" id="MobiDB-lite"/>
    </source>
</evidence>
<dbReference type="PANTHER" id="PTHR22807:SF61">
    <property type="entry name" value="NOL1_NOP2_SUN FAMILY PROTEIN _ ANTITERMINATION NUSB DOMAIN-CONTAINING PROTEIN"/>
    <property type="match status" value="1"/>
</dbReference>
<feature type="compositionally biased region" description="Basic residues" evidence="9">
    <location>
        <begin position="54"/>
        <end position="65"/>
    </location>
</feature>
<dbReference type="PRINTS" id="PR02009">
    <property type="entry name" value="RCMTFMUVIRPL"/>
</dbReference>
<dbReference type="AlphaFoldDB" id="A0A3Q8BKN8"/>
<evidence type="ECO:0000256" key="6">
    <source>
        <dbReference type="ARBA" id="ARBA00022691"/>
    </source>
</evidence>
<dbReference type="Pfam" id="PF22458">
    <property type="entry name" value="RsmF-B_ferredox"/>
    <property type="match status" value="1"/>
</dbReference>
<dbReference type="SUPFAM" id="SSF48013">
    <property type="entry name" value="NusB-like"/>
    <property type="match status" value="1"/>
</dbReference>
<keyword evidence="4 8" id="KW-0489">Methyltransferase</keyword>
<feature type="active site" description="Nucleophile" evidence="8">
    <location>
        <position position="491"/>
    </location>
</feature>
<feature type="domain" description="SAM-dependent MTase RsmB/NOP-type" evidence="10">
    <location>
        <begin position="276"/>
        <end position="552"/>
    </location>
</feature>
<dbReference type="InterPro" id="IPR023268">
    <property type="entry name" value="RCMT_RsmB-rel_pln"/>
</dbReference>
<feature type="binding site" evidence="8">
    <location>
        <begin position="368"/>
        <end position="374"/>
    </location>
    <ligand>
        <name>S-adenosyl-L-methionine</name>
        <dbReference type="ChEBI" id="CHEBI:59789"/>
    </ligand>
</feature>
<dbReference type="InterPro" id="IPR029063">
    <property type="entry name" value="SAM-dependent_MTases_sf"/>
</dbReference>
<dbReference type="InterPro" id="IPR054728">
    <property type="entry name" value="RsmB-like_ferredoxin"/>
</dbReference>
<feature type="binding site" evidence="8">
    <location>
        <position position="392"/>
    </location>
    <ligand>
        <name>S-adenosyl-L-methionine</name>
        <dbReference type="ChEBI" id="CHEBI:59789"/>
    </ligand>
</feature>
<feature type="binding site" evidence="8">
    <location>
        <position position="420"/>
    </location>
    <ligand>
        <name>S-adenosyl-L-methionine</name>
        <dbReference type="ChEBI" id="CHEBI:59789"/>
    </ligand>
</feature>
<keyword evidence="6 8" id="KW-0949">S-adenosyl-L-methionine</keyword>
<accession>A0A3Q8BKN8</accession>
<dbReference type="GO" id="GO:0005737">
    <property type="term" value="C:cytoplasm"/>
    <property type="evidence" value="ECO:0007669"/>
    <property type="project" value="UniProtKB-SubCell"/>
</dbReference>
<keyword evidence="7 8" id="KW-0694">RNA-binding</keyword>
<dbReference type="NCBIfam" id="NF011494">
    <property type="entry name" value="PRK14902.1"/>
    <property type="match status" value="1"/>
</dbReference>
<protein>
    <submittedName>
        <fullName evidence="11">Antitermination NusB domain-containing protein</fullName>
    </submittedName>
</protein>
<dbReference type="GO" id="GO:0006364">
    <property type="term" value="P:rRNA processing"/>
    <property type="evidence" value="ECO:0007669"/>
    <property type="project" value="UniProtKB-KW"/>
</dbReference>